<comment type="catalytic activity">
    <reaction evidence="10 11">
        <text>DNA(n) + a 2'-deoxyribonucleoside 5'-triphosphate = DNA(n+1) + diphosphate</text>
        <dbReference type="Rhea" id="RHEA:22508"/>
        <dbReference type="Rhea" id="RHEA-COMP:17339"/>
        <dbReference type="Rhea" id="RHEA-COMP:17340"/>
        <dbReference type="ChEBI" id="CHEBI:33019"/>
        <dbReference type="ChEBI" id="CHEBI:61560"/>
        <dbReference type="ChEBI" id="CHEBI:173112"/>
        <dbReference type="EC" id="2.7.7.7"/>
    </reaction>
</comment>
<evidence type="ECO:0000256" key="1">
    <source>
        <dbReference type="ARBA" id="ARBA00003452"/>
    </source>
</evidence>
<dbReference type="InterPro" id="IPR011708">
    <property type="entry name" value="DNA_pol3_alpha_NTPase_dom"/>
</dbReference>
<name>A0ABS2GRQ3_9FIRM</name>
<keyword evidence="6 11" id="KW-0540">Nuclease</keyword>
<dbReference type="HAMAP" id="MF_00356">
    <property type="entry name" value="DNApol_PolC"/>
    <property type="match status" value="1"/>
</dbReference>
<keyword evidence="16" id="KW-1185">Reference proteome</keyword>
<evidence type="ECO:0000313" key="15">
    <source>
        <dbReference type="EMBL" id="MBM6924185.1"/>
    </source>
</evidence>
<reference evidence="15 16" key="1">
    <citation type="journal article" date="2021" name="Sci. Rep.">
        <title>The distribution of antibiotic resistance genes in chicken gut microbiota commensals.</title>
        <authorList>
            <person name="Juricova H."/>
            <person name="Matiasovicova J."/>
            <person name="Kubasova T."/>
            <person name="Cejkova D."/>
            <person name="Rychlik I."/>
        </authorList>
    </citation>
    <scope>NUCLEOTIDE SEQUENCE [LARGE SCALE GENOMIC DNA]</scope>
    <source>
        <strain evidence="15 16">An564</strain>
    </source>
</reference>
<evidence type="ECO:0000256" key="12">
    <source>
        <dbReference type="SAM" id="MobiDB-lite"/>
    </source>
</evidence>
<evidence type="ECO:0000256" key="7">
    <source>
        <dbReference type="ARBA" id="ARBA00022801"/>
    </source>
</evidence>
<dbReference type="NCBIfam" id="NF001688">
    <property type="entry name" value="PRK00448.1"/>
    <property type="match status" value="1"/>
</dbReference>
<dbReference type="InterPro" id="IPR044923">
    <property type="entry name" value="PolC_middle_finger_sf"/>
</dbReference>
<dbReference type="Gene3D" id="1.10.150.700">
    <property type="entry name" value="PolC, middle finger domain"/>
    <property type="match status" value="1"/>
</dbReference>
<evidence type="ECO:0000256" key="3">
    <source>
        <dbReference type="ARBA" id="ARBA00022679"/>
    </source>
</evidence>
<dbReference type="Gene3D" id="2.40.50.140">
    <property type="entry name" value="Nucleic acid-binding proteins"/>
    <property type="match status" value="1"/>
</dbReference>
<dbReference type="Gene3D" id="3.20.20.140">
    <property type="entry name" value="Metal-dependent hydrolases"/>
    <property type="match status" value="2"/>
</dbReference>
<dbReference type="SUPFAM" id="SSF53098">
    <property type="entry name" value="Ribonuclease H-like"/>
    <property type="match status" value="1"/>
</dbReference>
<dbReference type="Pfam" id="PF00929">
    <property type="entry name" value="RNase_T"/>
    <property type="match status" value="1"/>
</dbReference>
<dbReference type="InterPro" id="IPR013520">
    <property type="entry name" value="Ribonucl_H"/>
</dbReference>
<evidence type="ECO:0000256" key="8">
    <source>
        <dbReference type="ARBA" id="ARBA00022839"/>
    </source>
</evidence>
<dbReference type="PANTHER" id="PTHR32294:SF5">
    <property type="entry name" value="DNA POLYMERASE III POLC-TYPE"/>
    <property type="match status" value="1"/>
</dbReference>
<keyword evidence="7 11" id="KW-0378">Hydrolase</keyword>
<keyword evidence="3 11" id="KW-0808">Transferase</keyword>
<dbReference type="Pfam" id="PF17657">
    <property type="entry name" value="DNA_pol3_finger"/>
    <property type="match status" value="1"/>
</dbReference>
<evidence type="ECO:0000256" key="2">
    <source>
        <dbReference type="ARBA" id="ARBA00022490"/>
    </source>
</evidence>
<dbReference type="Pfam" id="PF02811">
    <property type="entry name" value="PHP"/>
    <property type="match status" value="1"/>
</dbReference>
<dbReference type="Gene3D" id="3.30.1900.20">
    <property type="match status" value="2"/>
</dbReference>
<dbReference type="RefSeq" id="WP_204721968.1">
    <property type="nucleotide sequence ID" value="NZ_JACSNR010000011.1"/>
</dbReference>
<feature type="compositionally biased region" description="Pro residues" evidence="12">
    <location>
        <begin position="176"/>
        <end position="189"/>
    </location>
</feature>
<evidence type="ECO:0000259" key="14">
    <source>
        <dbReference type="SMART" id="SM00481"/>
    </source>
</evidence>
<sequence length="1474" mass="164282">MKTFSDVFGTYLPDLPAAVAAGEIEHLHIHTQRRELTAQLRFANVLEKSVLLQVQAQLRTALQLGRVLLLPRYPADQLTVAYLPSLADTLRAAGKHINGFFDGATAELADDHLTISLAHGGYEWLERENCARVISEILEQEFGRQITVEFTGVLDLESNQEIYRKTMEAAEAAIPKAPPRPAAPAPSRPAPAQNGGNGGWNGGGNGNGGWNRSGGGRRSDSRLLDEPKAAPIRFDASGLPFQADEMTVIMGKPIGERPIPLSDAMEEEIQVTVWGDVFQTDKHVTRDETKVIYKILFTDYTNSFALKTIVSAEKAHLIDDTLKPGKTILTSGKVMLDTFEKELLLRPDSIALVKRTYRQDTSEKKRVELHLHTNMSSMDGMTPADKLVQRAAYFGHTAVAITDHGVAQAYPDAMNAQKAVEKSGKEMKILYGVEGYLVNDMVPAVVGKSKEAFDGEFIIFDLETTGLSAGLERMTEIGAVRVKNGEVLEEFDTFVNPEKRIPDEVVKLTSITDEMVADAPLEEEALRMFMDFIGREDAVLVAHNAPFDSSFLKAAAARHGIKLQYTYVDTVPISRALFPNLKNHKLDTIAKHLKLADFHHHRACDDARTLAGIFLAEAKIMQEEKQIMAVDQINTGITVVDVKKLPSYHICILVQNLTGLKNLYKLISMSHLNYFYKRPRMPKSEIFKHREGLLLGSACESGELFRGIVDGKSFNELCEIAKDYDYLEIQPIGNNMFLYRNGSVNSVEQLRDMNRTIVKIGEKLHKPVVATGDVHFLEPEDAKFREILMAGQGFKDASEQAPLYFKTTDEMLEEFSYLGEEKAYEVVVENTNKIADSIEKIKPIPDGTYTPYIEGSEEELQRITWEKAKEIYGDPVPDIVRDRLDRELTSIIKHGFAVLYIIAQKLVFKSESNGYHVGSRGSVGSSFVATMAGISEVNPLMPHYVCPNCKHSEFFTDGSVQSGFDLPPKNCPHCGTPMNRDGHNIPFETFLGFNGDKQPDIDLNFSGEYQSQAHKYTEELFGSSHVFKAGTISTVAEKTAFGYVRRYNEERGLHVNRYEEQRLTLGCTGVKRTTGQHPGGMVVVPNDYEVYDFTPVQHPADDPDSDIVTTHFDFHSLHDTILKLDILGHDVPTFYKHLEDMTGIPVMEVDTSDEAVYSLFTSPAALGVTEEEIDCNTGTLSLPEMGTNFVRQILIESQPKTFSDLLQISGLSHGTDVWTGNAQELIKEGTCTISNVIGTRDSIMTYLLGKGLEPSMAFKIMEITRKGKAATQLTEEHITAMKEHGVPDWYIESCKKIKYMFPKAHAAAYVIAAIRLGWYKLHRPLEYYATYFTIRGGDIDAEAAVRGLSTARLRMQELKKLGNERTTKEDDQFTVLQIMCEMMARGYEFLPVDLYKSHATKYRCEDGKIRLPFTALKGLGENAARNIMEAAAEGEFLSADEVVSRAKISKSVVDLLRQAGALGNLPESSQMSFF</sequence>
<dbReference type="SMART" id="SM00481">
    <property type="entry name" value="POLIIIAc"/>
    <property type="match status" value="1"/>
</dbReference>
<keyword evidence="2 11" id="KW-0963">Cytoplasm</keyword>
<evidence type="ECO:0000256" key="9">
    <source>
        <dbReference type="ARBA" id="ARBA00022932"/>
    </source>
</evidence>
<dbReference type="Proteomes" id="UP000724149">
    <property type="component" value="Unassembled WGS sequence"/>
</dbReference>
<feature type="domain" description="Polymerase/histidinol phosphatase N-terminal" evidence="14">
    <location>
        <begin position="367"/>
        <end position="439"/>
    </location>
</feature>
<dbReference type="CDD" id="cd07435">
    <property type="entry name" value="PHP_PolIIIA_POLC"/>
    <property type="match status" value="1"/>
</dbReference>
<dbReference type="InterPro" id="IPR036397">
    <property type="entry name" value="RNaseH_sf"/>
</dbReference>
<evidence type="ECO:0000256" key="5">
    <source>
        <dbReference type="ARBA" id="ARBA00022705"/>
    </source>
</evidence>
<accession>A0ABS2GRQ3</accession>
<keyword evidence="8 11" id="KW-0269">Exonuclease</keyword>
<feature type="domain" description="Exonuclease" evidence="13">
    <location>
        <begin position="456"/>
        <end position="623"/>
    </location>
</feature>
<proteinExistence type="inferred from homology"/>
<dbReference type="InterPro" id="IPR006308">
    <property type="entry name" value="Pol_III_a_PolC-type_gram_pos"/>
</dbReference>
<dbReference type="CDD" id="cd06127">
    <property type="entry name" value="DEDDh"/>
    <property type="match status" value="1"/>
</dbReference>
<dbReference type="InterPro" id="IPR012337">
    <property type="entry name" value="RNaseH-like_sf"/>
</dbReference>
<evidence type="ECO:0000259" key="13">
    <source>
        <dbReference type="SMART" id="SM00479"/>
    </source>
</evidence>
<comment type="caution">
    <text evidence="15">The sequence shown here is derived from an EMBL/GenBank/DDBJ whole genome shotgun (WGS) entry which is preliminary data.</text>
</comment>
<evidence type="ECO:0000256" key="10">
    <source>
        <dbReference type="ARBA" id="ARBA00049244"/>
    </source>
</evidence>
<keyword evidence="5 11" id="KW-0235">DNA replication</keyword>
<protein>
    <recommendedName>
        <fullName evidence="11">DNA polymerase III PolC-type</fullName>
        <shortName evidence="11">PolIII</shortName>
        <ecNumber evidence="11">2.7.7.7</ecNumber>
    </recommendedName>
</protein>
<comment type="similarity">
    <text evidence="11">Belongs to the DNA polymerase type-C family. PolC subfamily.</text>
</comment>
<dbReference type="NCBIfam" id="TIGR01405">
    <property type="entry name" value="polC_Gram_pos"/>
    <property type="match status" value="1"/>
</dbReference>
<evidence type="ECO:0000256" key="11">
    <source>
        <dbReference type="HAMAP-Rule" id="MF_00356"/>
    </source>
</evidence>
<dbReference type="EMBL" id="JACSNR010000011">
    <property type="protein sequence ID" value="MBM6924185.1"/>
    <property type="molecule type" value="Genomic_DNA"/>
</dbReference>
<dbReference type="Gene3D" id="6.10.140.1510">
    <property type="match status" value="1"/>
</dbReference>
<dbReference type="Gene3D" id="3.30.420.10">
    <property type="entry name" value="Ribonuclease H-like superfamily/Ribonuclease H"/>
    <property type="match status" value="1"/>
</dbReference>
<dbReference type="InterPro" id="IPR003141">
    <property type="entry name" value="Pol/His_phosphatase_N"/>
</dbReference>
<dbReference type="NCBIfam" id="TIGR00573">
    <property type="entry name" value="dnaq"/>
    <property type="match status" value="1"/>
</dbReference>
<dbReference type="InterPro" id="IPR029460">
    <property type="entry name" value="DNAPol_HHH"/>
</dbReference>
<dbReference type="InterPro" id="IPR012340">
    <property type="entry name" value="NA-bd_OB-fold"/>
</dbReference>
<dbReference type="Gene3D" id="1.10.150.870">
    <property type="match status" value="1"/>
</dbReference>
<dbReference type="GO" id="GO:0003887">
    <property type="term" value="F:DNA-directed DNA polymerase activity"/>
    <property type="evidence" value="ECO:0007669"/>
    <property type="project" value="UniProtKB-EC"/>
</dbReference>
<feature type="compositionally biased region" description="Gly residues" evidence="12">
    <location>
        <begin position="195"/>
        <end position="216"/>
    </location>
</feature>
<comment type="function">
    <text evidence="1 11">Required for replicative DNA synthesis. This DNA polymerase also exhibits 3' to 5' exonuclease activity.</text>
</comment>
<keyword evidence="9 11" id="KW-0239">DNA-directed DNA polymerase</keyword>
<dbReference type="EC" id="2.7.7.7" evidence="11"/>
<comment type="subcellular location">
    <subcellularLocation>
        <location evidence="11">Cytoplasm</location>
    </subcellularLocation>
</comment>
<dbReference type="SMART" id="SM00479">
    <property type="entry name" value="EXOIII"/>
    <property type="match status" value="1"/>
</dbReference>
<evidence type="ECO:0000313" key="16">
    <source>
        <dbReference type="Proteomes" id="UP000724149"/>
    </source>
</evidence>
<dbReference type="Pfam" id="PF07733">
    <property type="entry name" value="DNA_pol3_alpha"/>
    <property type="match status" value="2"/>
</dbReference>
<dbReference type="InterPro" id="IPR004013">
    <property type="entry name" value="PHP_dom"/>
</dbReference>
<dbReference type="InterPro" id="IPR004805">
    <property type="entry name" value="DnaE2/DnaE/PolC"/>
</dbReference>
<feature type="region of interest" description="Disordered" evidence="12">
    <location>
        <begin position="172"/>
        <end position="222"/>
    </location>
</feature>
<organism evidence="15 16">
    <name type="scientific">Hydrogenoanaerobacterium saccharovorans</name>
    <dbReference type="NCBI Taxonomy" id="474960"/>
    <lineage>
        <taxon>Bacteria</taxon>
        <taxon>Bacillati</taxon>
        <taxon>Bacillota</taxon>
        <taxon>Clostridia</taxon>
        <taxon>Eubacteriales</taxon>
        <taxon>Oscillospiraceae</taxon>
        <taxon>Hydrogenoanaerobacterium</taxon>
    </lineage>
</organism>
<gene>
    <name evidence="11" type="primary">polC</name>
    <name evidence="15" type="ORF">H9X81_10860</name>
</gene>
<dbReference type="InterPro" id="IPR006054">
    <property type="entry name" value="DnaQ"/>
</dbReference>
<evidence type="ECO:0000256" key="6">
    <source>
        <dbReference type="ARBA" id="ARBA00022722"/>
    </source>
</evidence>
<keyword evidence="4 11" id="KW-0548">Nucleotidyltransferase</keyword>
<dbReference type="InterPro" id="IPR040982">
    <property type="entry name" value="DNA_pol3_finger"/>
</dbReference>
<dbReference type="PANTHER" id="PTHR32294">
    <property type="entry name" value="DNA POLYMERASE III SUBUNIT ALPHA"/>
    <property type="match status" value="1"/>
</dbReference>
<evidence type="ECO:0000256" key="4">
    <source>
        <dbReference type="ARBA" id="ARBA00022695"/>
    </source>
</evidence>
<dbReference type="Pfam" id="PF14579">
    <property type="entry name" value="HHH_6"/>
    <property type="match status" value="1"/>
</dbReference>